<comment type="caution">
    <text evidence="1">The sequence shown here is derived from an EMBL/GenBank/DDBJ whole genome shotgun (WGS) entry which is preliminary data.</text>
</comment>
<accession>A0A423WQR3</accession>
<proteinExistence type="predicted"/>
<keyword evidence="2" id="KW-1185">Reference proteome</keyword>
<dbReference type="Proteomes" id="UP000283895">
    <property type="component" value="Unassembled WGS sequence"/>
</dbReference>
<dbReference type="STRING" id="356882.A0A423WQR3"/>
<evidence type="ECO:0000313" key="2">
    <source>
        <dbReference type="Proteomes" id="UP000283895"/>
    </source>
</evidence>
<organism evidence="1 2">
    <name type="scientific">Cytospora schulzeri</name>
    <dbReference type="NCBI Taxonomy" id="448051"/>
    <lineage>
        <taxon>Eukaryota</taxon>
        <taxon>Fungi</taxon>
        <taxon>Dikarya</taxon>
        <taxon>Ascomycota</taxon>
        <taxon>Pezizomycotina</taxon>
        <taxon>Sordariomycetes</taxon>
        <taxon>Sordariomycetidae</taxon>
        <taxon>Diaporthales</taxon>
        <taxon>Cytosporaceae</taxon>
        <taxon>Cytospora</taxon>
    </lineage>
</organism>
<protein>
    <submittedName>
        <fullName evidence="1">Uncharacterized protein</fullName>
    </submittedName>
</protein>
<sequence length="584" mass="59408">MAGTLGGGLLARLSTGLVHLVEEVQAGHLEIIGLLLDLSSGQGTLTSLALGDELAESGDLLLDALGLGLVQAVGELVQGLLSVVDNAVGAVGSLNGSLALLVGLGVLLGVLDHLLDLVVGQTRAGGNGDRLVLVGGLVLGMDVDNGVGINVEGNLDLRDTTVGRGDADQLEVAEHLVVLDELTLTLVDLDLNSSLEVGGSREDLGLLGGDGGVAVDQTSEDTTEGLNTQGQRSNVQEQKVLNLTREDSTLDSSTNGDSLIRVDGLGGVTAEDALDGLSDLGHAGHTTNEDNLLDVLGLEAGVLEGLLDGLDGPADERVDHLLKLSTGELQVDVLGAGGISGDEGQVDVSLERRRQLDLSLLSSLTDTLDSHAVAGQVESGGLLEVLNHVANEVDVEVLTTEVGVTVGRLDLEDTVLDLQDGDIESTTTKIVDSDNTVGLLLETVGEGSSGGLVNDTENVQASDLTGILGGLTLGVVEVGRDGNNGVLDGLAEVGLGGLLHLLEDESTDLGRRVVLATGRDPGVAVGVLDNLVWHLLDVALDLNVGELSADQSLGGEEGVLGVNDGLTLGGNTDQTLAILGEGNY</sequence>
<name>A0A423WQR3_9PEZI</name>
<dbReference type="Pfam" id="PF10712">
    <property type="entry name" value="NAD-GH"/>
    <property type="match status" value="1"/>
</dbReference>
<dbReference type="OrthoDB" id="2017405at2759"/>
<reference evidence="1 2" key="1">
    <citation type="submission" date="2015-09" db="EMBL/GenBank/DDBJ databases">
        <title>Host preference determinants of Valsa canker pathogens revealed by comparative genomics.</title>
        <authorList>
            <person name="Yin Z."/>
            <person name="Huang L."/>
        </authorList>
    </citation>
    <scope>NUCLEOTIDE SEQUENCE [LARGE SCALE GENOMIC DNA]</scope>
    <source>
        <strain evidence="1 2">03-1</strain>
    </source>
</reference>
<dbReference type="AlphaFoldDB" id="A0A423WQR3"/>
<dbReference type="InterPro" id="IPR019651">
    <property type="entry name" value="Glutamate_DH_NAD-spec"/>
</dbReference>
<dbReference type="EMBL" id="LKEA01000012">
    <property type="protein sequence ID" value="ROW05767.1"/>
    <property type="molecule type" value="Genomic_DNA"/>
</dbReference>
<evidence type="ECO:0000313" key="1">
    <source>
        <dbReference type="EMBL" id="ROW05767.1"/>
    </source>
</evidence>
<gene>
    <name evidence="1" type="ORF">VMCG_05263</name>
</gene>